<organism evidence="1 2">
    <name type="scientific">Trichinella murrelli</name>
    <dbReference type="NCBI Taxonomy" id="144512"/>
    <lineage>
        <taxon>Eukaryota</taxon>
        <taxon>Metazoa</taxon>
        <taxon>Ecdysozoa</taxon>
        <taxon>Nematoda</taxon>
        <taxon>Enoplea</taxon>
        <taxon>Dorylaimia</taxon>
        <taxon>Trichinellida</taxon>
        <taxon>Trichinellidae</taxon>
        <taxon>Trichinella</taxon>
    </lineage>
</organism>
<evidence type="ECO:0000313" key="1">
    <source>
        <dbReference type="EMBL" id="KRX49491.1"/>
    </source>
</evidence>
<evidence type="ECO:0000313" key="2">
    <source>
        <dbReference type="Proteomes" id="UP000055048"/>
    </source>
</evidence>
<name>A0A0V0UFN3_9BILA</name>
<comment type="caution">
    <text evidence="1">The sequence shown here is derived from an EMBL/GenBank/DDBJ whole genome shotgun (WGS) entry which is preliminary data.</text>
</comment>
<proteinExistence type="predicted"/>
<dbReference type="Proteomes" id="UP000055048">
    <property type="component" value="Unassembled WGS sequence"/>
</dbReference>
<accession>A0A0V0UFN3</accession>
<dbReference type="AlphaFoldDB" id="A0A0V0UFN3"/>
<dbReference type="EMBL" id="JYDJ01000016">
    <property type="protein sequence ID" value="KRX49491.1"/>
    <property type="molecule type" value="Genomic_DNA"/>
</dbReference>
<protein>
    <submittedName>
        <fullName evidence="1">Uncharacterized protein</fullName>
    </submittedName>
</protein>
<gene>
    <name evidence="1" type="ORF">T05_16234</name>
</gene>
<reference evidence="1 2" key="1">
    <citation type="submission" date="2015-01" db="EMBL/GenBank/DDBJ databases">
        <title>Evolution of Trichinella species and genotypes.</title>
        <authorList>
            <person name="Korhonen P.K."/>
            <person name="Edoardo P."/>
            <person name="Giuseppe L.R."/>
            <person name="Gasser R.B."/>
        </authorList>
    </citation>
    <scope>NUCLEOTIDE SEQUENCE [LARGE SCALE GENOMIC DNA]</scope>
    <source>
        <strain evidence="1">ISS417</strain>
    </source>
</reference>
<sequence length="63" mass="7385">MTLLFGDYFKFLDRVEATLNSERAEKSDRQRVKHARAGNGSVKWISFCQEWELISFLSVGFLR</sequence>
<keyword evidence="2" id="KW-1185">Reference proteome</keyword>